<evidence type="ECO:0000256" key="1">
    <source>
        <dbReference type="ARBA" id="ARBA00004496"/>
    </source>
</evidence>
<feature type="DNA-binding region" description="OmpR/PhoB-type" evidence="8">
    <location>
        <begin position="137"/>
        <end position="235"/>
    </location>
</feature>
<dbReference type="GO" id="GO:0032993">
    <property type="term" value="C:protein-DNA complex"/>
    <property type="evidence" value="ECO:0007669"/>
    <property type="project" value="TreeGrafter"/>
</dbReference>
<dbReference type="InterPro" id="IPR011006">
    <property type="entry name" value="CheY-like_superfamily"/>
</dbReference>
<dbReference type="SMART" id="SM00448">
    <property type="entry name" value="REC"/>
    <property type="match status" value="1"/>
</dbReference>
<evidence type="ECO:0000256" key="3">
    <source>
        <dbReference type="ARBA" id="ARBA00023012"/>
    </source>
</evidence>
<dbReference type="EC" id="3.1.1.61" evidence="11"/>
<dbReference type="SMART" id="SM00862">
    <property type="entry name" value="Trans_reg_C"/>
    <property type="match status" value="1"/>
</dbReference>
<dbReference type="PROSITE" id="PS50110">
    <property type="entry name" value="RESPONSE_REGULATORY"/>
    <property type="match status" value="1"/>
</dbReference>
<dbReference type="EMBL" id="CP053892">
    <property type="protein sequence ID" value="QKG27421.1"/>
    <property type="molecule type" value="Genomic_DNA"/>
</dbReference>
<dbReference type="InterPro" id="IPR039420">
    <property type="entry name" value="WalR-like"/>
</dbReference>
<dbReference type="Proteomes" id="UP000501240">
    <property type="component" value="Chromosome"/>
</dbReference>
<evidence type="ECO:0000259" key="10">
    <source>
        <dbReference type="PROSITE" id="PS51755"/>
    </source>
</evidence>
<dbReference type="GO" id="GO:0005829">
    <property type="term" value="C:cytosol"/>
    <property type="evidence" value="ECO:0007669"/>
    <property type="project" value="TreeGrafter"/>
</dbReference>
<dbReference type="PANTHER" id="PTHR48111">
    <property type="entry name" value="REGULATOR OF RPOS"/>
    <property type="match status" value="1"/>
</dbReference>
<evidence type="ECO:0000256" key="5">
    <source>
        <dbReference type="ARBA" id="ARBA00023125"/>
    </source>
</evidence>
<evidence type="ECO:0000256" key="6">
    <source>
        <dbReference type="ARBA" id="ARBA00023163"/>
    </source>
</evidence>
<reference evidence="11 12" key="1">
    <citation type="submission" date="2020-05" db="EMBL/GenBank/DDBJ databases">
        <title>Actinomadura verrucosospora NRRL-B18236 (PFL_A860) Genome sequencing and assembly.</title>
        <authorList>
            <person name="Samborskyy M."/>
        </authorList>
    </citation>
    <scope>NUCLEOTIDE SEQUENCE [LARGE SCALE GENOMIC DNA]</scope>
    <source>
        <strain evidence="11 12">NRRL:B18236</strain>
    </source>
</reference>
<protein>
    <submittedName>
        <fullName evidence="11">Two-component system response regulator</fullName>
        <ecNumber evidence="11">3.1.1.61</ecNumber>
    </submittedName>
</protein>
<evidence type="ECO:0000313" key="11">
    <source>
        <dbReference type="EMBL" id="QKG27421.1"/>
    </source>
</evidence>
<dbReference type="InterPro" id="IPR001867">
    <property type="entry name" value="OmpR/PhoB-type_DNA-bd"/>
</dbReference>
<keyword evidence="3" id="KW-0902">Two-component regulatory system</keyword>
<dbReference type="PANTHER" id="PTHR48111:SF22">
    <property type="entry name" value="REGULATOR OF RPOS"/>
    <property type="match status" value="1"/>
</dbReference>
<dbReference type="AlphaFoldDB" id="A0A7D3ZRF6"/>
<evidence type="ECO:0000256" key="8">
    <source>
        <dbReference type="PROSITE-ProRule" id="PRU01091"/>
    </source>
</evidence>
<name>A0A7D3ZRF6_ACTVE</name>
<dbReference type="InterPro" id="IPR036388">
    <property type="entry name" value="WH-like_DNA-bd_sf"/>
</dbReference>
<dbReference type="GO" id="GO:0000976">
    <property type="term" value="F:transcription cis-regulatory region binding"/>
    <property type="evidence" value="ECO:0007669"/>
    <property type="project" value="TreeGrafter"/>
</dbReference>
<organism evidence="11 12">
    <name type="scientific">Actinomadura verrucosospora</name>
    <dbReference type="NCBI Taxonomy" id="46165"/>
    <lineage>
        <taxon>Bacteria</taxon>
        <taxon>Bacillati</taxon>
        <taxon>Actinomycetota</taxon>
        <taxon>Actinomycetes</taxon>
        <taxon>Streptosporangiales</taxon>
        <taxon>Thermomonosporaceae</taxon>
        <taxon>Actinomadura</taxon>
    </lineage>
</organism>
<dbReference type="InterPro" id="IPR001789">
    <property type="entry name" value="Sig_transdc_resp-reg_receiver"/>
</dbReference>
<dbReference type="PROSITE" id="PS51755">
    <property type="entry name" value="OMPR_PHOB"/>
    <property type="match status" value="1"/>
</dbReference>
<dbReference type="Gene3D" id="3.40.50.2300">
    <property type="match status" value="1"/>
</dbReference>
<feature type="modified residue" description="4-aspartylphosphate" evidence="7">
    <location>
        <position position="59"/>
    </location>
</feature>
<dbReference type="Pfam" id="PF00486">
    <property type="entry name" value="Trans_reg_C"/>
    <property type="match status" value="1"/>
</dbReference>
<dbReference type="GO" id="GO:0006355">
    <property type="term" value="P:regulation of DNA-templated transcription"/>
    <property type="evidence" value="ECO:0007669"/>
    <property type="project" value="InterPro"/>
</dbReference>
<keyword evidence="5 8" id="KW-0238">DNA-binding</keyword>
<dbReference type="CDD" id="cd17627">
    <property type="entry name" value="REC_OmpR_PrrA-like"/>
    <property type="match status" value="1"/>
</dbReference>
<evidence type="ECO:0000256" key="4">
    <source>
        <dbReference type="ARBA" id="ARBA00023015"/>
    </source>
</evidence>
<gene>
    <name evidence="11" type="ORF">ACTIVE_9076</name>
</gene>
<evidence type="ECO:0000256" key="7">
    <source>
        <dbReference type="PROSITE-ProRule" id="PRU00169"/>
    </source>
</evidence>
<dbReference type="FunFam" id="1.10.10.10:FF:000005">
    <property type="entry name" value="Two-component system response regulator"/>
    <property type="match status" value="1"/>
</dbReference>
<keyword evidence="4" id="KW-0805">Transcription regulation</keyword>
<accession>A0A7D3ZRF6</accession>
<feature type="domain" description="Response regulatory" evidence="9">
    <location>
        <begin position="10"/>
        <end position="124"/>
    </location>
</feature>
<evidence type="ECO:0000259" key="9">
    <source>
        <dbReference type="PROSITE" id="PS50110"/>
    </source>
</evidence>
<feature type="domain" description="OmpR/PhoB-type" evidence="10">
    <location>
        <begin position="137"/>
        <end position="235"/>
    </location>
</feature>
<dbReference type="Gene3D" id="6.10.250.690">
    <property type="match status" value="1"/>
</dbReference>
<evidence type="ECO:0000313" key="12">
    <source>
        <dbReference type="Proteomes" id="UP000501240"/>
    </source>
</evidence>
<evidence type="ECO:0000256" key="2">
    <source>
        <dbReference type="ARBA" id="ARBA00022553"/>
    </source>
</evidence>
<dbReference type="Gene3D" id="1.10.10.10">
    <property type="entry name" value="Winged helix-like DNA-binding domain superfamily/Winged helix DNA-binding domain"/>
    <property type="match status" value="1"/>
</dbReference>
<dbReference type="SUPFAM" id="SSF46894">
    <property type="entry name" value="C-terminal effector domain of the bipartite response regulators"/>
    <property type="match status" value="1"/>
</dbReference>
<dbReference type="GO" id="GO:0008984">
    <property type="term" value="F:protein-glutamate methylesterase activity"/>
    <property type="evidence" value="ECO:0007669"/>
    <property type="project" value="UniProtKB-EC"/>
</dbReference>
<keyword evidence="11" id="KW-0378">Hydrolase</keyword>
<keyword evidence="12" id="KW-1185">Reference proteome</keyword>
<keyword evidence="2 7" id="KW-0597">Phosphoprotein</keyword>
<dbReference type="CDD" id="cd00383">
    <property type="entry name" value="trans_reg_C"/>
    <property type="match status" value="1"/>
</dbReference>
<dbReference type="FunFam" id="3.40.50.2300:FF:000001">
    <property type="entry name" value="DNA-binding response regulator PhoB"/>
    <property type="match status" value="1"/>
</dbReference>
<comment type="subcellular location">
    <subcellularLocation>
        <location evidence="1">Cytoplasm</location>
    </subcellularLocation>
</comment>
<dbReference type="GO" id="GO:0000156">
    <property type="term" value="F:phosphorelay response regulator activity"/>
    <property type="evidence" value="ECO:0007669"/>
    <property type="project" value="TreeGrafter"/>
</dbReference>
<sequence length="238" mass="26632">MTEAGADAPRILVADDDPAVRSALERVLRFNGYEVELAADGLETLEAIDRAAPDAVVLDWMMPNLDGLGTCRMLRGRGDDLPVLLLTARDELGDRVAGLDAGADDYIAKPFELEELTARLRALLRRSRGFGAEPGADEVLRFADLVLNVDTRQVRRGGRPLHLTRTEFDLLELLMRRPRRVLERARIHEEVWGFDFGRSSNSLHVYIGYLRRKTEEHGGPRLIHTVRGVGYALREGPV</sequence>
<dbReference type="Pfam" id="PF00072">
    <property type="entry name" value="Response_reg"/>
    <property type="match status" value="1"/>
</dbReference>
<dbReference type="SUPFAM" id="SSF52172">
    <property type="entry name" value="CheY-like"/>
    <property type="match status" value="1"/>
</dbReference>
<proteinExistence type="predicted"/>
<dbReference type="InterPro" id="IPR016032">
    <property type="entry name" value="Sig_transdc_resp-reg_C-effctor"/>
</dbReference>
<dbReference type="RefSeq" id="WP_173100699.1">
    <property type="nucleotide sequence ID" value="NZ_CP053892.1"/>
</dbReference>
<keyword evidence="6" id="KW-0804">Transcription</keyword>